<evidence type="ECO:0000313" key="1">
    <source>
        <dbReference type="EMBL" id="MEB3510858.1"/>
    </source>
</evidence>
<accession>A0ABU6ATR4</accession>
<dbReference type="RefSeq" id="WP_323124223.1">
    <property type="nucleotide sequence ID" value="NZ_JAYESH010000005.1"/>
</dbReference>
<name>A0ABU6ATR4_9NOCA</name>
<evidence type="ECO:0000313" key="2">
    <source>
        <dbReference type="Proteomes" id="UP001348098"/>
    </source>
</evidence>
<keyword evidence="2" id="KW-1185">Reference proteome</keyword>
<dbReference type="Pfam" id="PF14063">
    <property type="entry name" value="DUF4254"/>
    <property type="match status" value="1"/>
</dbReference>
<dbReference type="Proteomes" id="UP001348098">
    <property type="component" value="Unassembled WGS sequence"/>
</dbReference>
<reference evidence="1 2" key="1">
    <citation type="submission" date="2023-12" db="EMBL/GenBank/DDBJ databases">
        <title>novel species in genus Nocarida.</title>
        <authorList>
            <person name="Li Z."/>
        </authorList>
    </citation>
    <scope>NUCLEOTIDE SEQUENCE [LARGE SCALE GENOMIC DNA]</scope>
    <source>
        <strain evidence="1 2">CDC186</strain>
    </source>
</reference>
<protein>
    <submittedName>
        <fullName evidence="1">DUF4254 domain-containing protein</fullName>
    </submittedName>
</protein>
<proteinExistence type="predicted"/>
<dbReference type="InterPro" id="IPR025350">
    <property type="entry name" value="DUF4254"/>
</dbReference>
<gene>
    <name evidence="1" type="ORF">U3653_12585</name>
</gene>
<sequence length="198" mass="22189">MTEFDAGRATLGHAGHMWMFGQCRDTGEARHRGRARDASTLVEMGVRKMEQVSEARVIPGKELLLAAFRGLPHMDHPMLEAAGELAQLHQTRERTPASRCDKLDRRRAQLVRGIDRWVTLATPIPPPAAPEHTETVGHIVDRLAVLAAQAFVALAHAPESVFYDAWVRIDELADGYQDLVDDLRAGARRLPEGRYDRW</sequence>
<dbReference type="EMBL" id="JAYKYQ010000004">
    <property type="protein sequence ID" value="MEB3510858.1"/>
    <property type="molecule type" value="Genomic_DNA"/>
</dbReference>
<comment type="caution">
    <text evidence="1">The sequence shown here is derived from an EMBL/GenBank/DDBJ whole genome shotgun (WGS) entry which is preliminary data.</text>
</comment>
<organism evidence="1 2">
    <name type="scientific">Nocardia implantans</name>
    <dbReference type="NCBI Taxonomy" id="3108168"/>
    <lineage>
        <taxon>Bacteria</taxon>
        <taxon>Bacillati</taxon>
        <taxon>Actinomycetota</taxon>
        <taxon>Actinomycetes</taxon>
        <taxon>Mycobacteriales</taxon>
        <taxon>Nocardiaceae</taxon>
        <taxon>Nocardia</taxon>
    </lineage>
</organism>